<accession>A0AAQ5ZXQ8</accession>
<feature type="transmembrane region" description="Helical" evidence="1">
    <location>
        <begin position="46"/>
        <end position="68"/>
    </location>
</feature>
<proteinExistence type="predicted"/>
<evidence type="ECO:0000256" key="1">
    <source>
        <dbReference type="SAM" id="Phobius"/>
    </source>
</evidence>
<keyword evidence="3" id="KW-1185">Reference proteome</keyword>
<feature type="transmembrane region" description="Helical" evidence="1">
    <location>
        <begin position="120"/>
        <end position="139"/>
    </location>
</feature>
<feature type="transmembrane region" description="Helical" evidence="1">
    <location>
        <begin position="308"/>
        <end position="329"/>
    </location>
</feature>
<dbReference type="AlphaFoldDB" id="A0AAQ5ZXQ8"/>
<feature type="transmembrane region" description="Helical" evidence="1">
    <location>
        <begin position="89"/>
        <end position="108"/>
    </location>
</feature>
<feature type="transmembrane region" description="Helical" evidence="1">
    <location>
        <begin position="9"/>
        <end position="26"/>
    </location>
</feature>
<dbReference type="GeneID" id="111565123"/>
<dbReference type="PANTHER" id="PTHR31453">
    <property type="entry name" value="TRANSMEMBRANE PROTEIN 236"/>
    <property type="match status" value="1"/>
</dbReference>
<dbReference type="PANTHER" id="PTHR31453:SF2">
    <property type="entry name" value="TRANSMEMBRANE PROTEIN 236"/>
    <property type="match status" value="1"/>
</dbReference>
<organism evidence="2 3">
    <name type="scientific">Amphiprion ocellaris</name>
    <name type="common">Clown anemonefish</name>
    <dbReference type="NCBI Taxonomy" id="80972"/>
    <lineage>
        <taxon>Eukaryota</taxon>
        <taxon>Metazoa</taxon>
        <taxon>Chordata</taxon>
        <taxon>Craniata</taxon>
        <taxon>Vertebrata</taxon>
        <taxon>Euteleostomi</taxon>
        <taxon>Actinopterygii</taxon>
        <taxon>Neopterygii</taxon>
        <taxon>Teleostei</taxon>
        <taxon>Neoteleostei</taxon>
        <taxon>Acanthomorphata</taxon>
        <taxon>Ovalentaria</taxon>
        <taxon>Pomacentridae</taxon>
        <taxon>Amphiprion</taxon>
    </lineage>
</organism>
<reference evidence="2 3" key="1">
    <citation type="submission" date="2022-01" db="EMBL/GenBank/DDBJ databases">
        <title>A chromosome-scale genome assembly of the false clownfish, Amphiprion ocellaris.</title>
        <authorList>
            <person name="Ryu T."/>
        </authorList>
    </citation>
    <scope>NUCLEOTIDE SEQUENCE [LARGE SCALE GENOMIC DNA]</scope>
</reference>
<keyword evidence="1" id="KW-0472">Membrane</keyword>
<evidence type="ECO:0000313" key="3">
    <source>
        <dbReference type="Proteomes" id="UP001501940"/>
    </source>
</evidence>
<name>A0AAQ5ZXQ8_AMPOC</name>
<dbReference type="GeneTree" id="ENSGT00390000015525"/>
<evidence type="ECO:0000313" key="2">
    <source>
        <dbReference type="Ensembl" id="ENSAOCP00000069617.1"/>
    </source>
</evidence>
<dbReference type="KEGG" id="aoce:111565123"/>
<dbReference type="RefSeq" id="XP_023120903.2">
    <property type="nucleotide sequence ID" value="XM_023265135.3"/>
</dbReference>
<feature type="transmembrane region" description="Helical" evidence="1">
    <location>
        <begin position="276"/>
        <end position="296"/>
    </location>
</feature>
<dbReference type="InterPro" id="IPR020394">
    <property type="entry name" value="Uncharacterised_FAM23-like_TM"/>
</dbReference>
<protein>
    <submittedName>
        <fullName evidence="2">Uncharacterized protein</fullName>
    </submittedName>
</protein>
<dbReference type="Proteomes" id="UP001501940">
    <property type="component" value="Chromosome 10"/>
</dbReference>
<dbReference type="CTD" id="653567"/>
<keyword evidence="1" id="KW-0812">Transmembrane</keyword>
<reference evidence="2" key="3">
    <citation type="submission" date="2025-09" db="UniProtKB">
        <authorList>
            <consortium name="Ensembl"/>
        </authorList>
    </citation>
    <scope>IDENTIFICATION</scope>
</reference>
<dbReference type="Ensembl" id="ENSAOCT00000070822.1">
    <property type="protein sequence ID" value="ENSAOCP00000069617.1"/>
    <property type="gene ID" value="ENSAOCG00000028614.1"/>
</dbReference>
<keyword evidence="1" id="KW-1133">Transmembrane helix</keyword>
<reference evidence="2" key="2">
    <citation type="submission" date="2025-08" db="UniProtKB">
        <authorList>
            <consortium name="Ensembl"/>
        </authorList>
    </citation>
    <scope>IDENTIFICATION</scope>
</reference>
<sequence>MPSRKTLKLILYELLQFAALITPVFVIMERFASLISNLKELNRTTYWLVVAASIAYMTSVTLLVWVPLKYLTLKQRRFITEITQWRPTTLAYLFLCTLPCFAILIASSKVQVDNGIRLDHFAELPVSLVLSCLVCVDIIERIRPCRLLGQSDNQDPDFDMSGPVLTRLEQVTTVSGQLHPDEGQNGLTQGQPVASNGSISGRWQNGTDSPRRSPLSARAAGTAYLYSPSSRLQSYSGHLGSLWRRDGRSELFVDSFLFWFDTVELVRVAGSPAVFFSAWVFPVYILAFLSTLRMIITPHSPLLSSAGVALQDFPFFVIRVALIVVFGFITPVLYLLKNVLVCLTFIYFTFLTKLRIFRSETMF</sequence>